<proteinExistence type="predicted"/>
<evidence type="ECO:0000259" key="1">
    <source>
        <dbReference type="Pfam" id="PF13472"/>
    </source>
</evidence>
<name>G0IUF5_CYCMS</name>
<dbReference type="eggNOG" id="COG2755">
    <property type="taxonomic scope" value="Bacteria"/>
</dbReference>
<accession>G0IUF5</accession>
<evidence type="ECO:0000313" key="3">
    <source>
        <dbReference type="Proteomes" id="UP000001635"/>
    </source>
</evidence>
<gene>
    <name evidence="2" type="ordered locus">Cycma_0946</name>
</gene>
<dbReference type="GO" id="GO:0016788">
    <property type="term" value="F:hydrolase activity, acting on ester bonds"/>
    <property type="evidence" value="ECO:0007669"/>
    <property type="project" value="UniProtKB-ARBA"/>
</dbReference>
<evidence type="ECO:0000313" key="2">
    <source>
        <dbReference type="EMBL" id="AEL24718.1"/>
    </source>
</evidence>
<dbReference type="InterPro" id="IPR036514">
    <property type="entry name" value="SGNH_hydro_sf"/>
</dbReference>
<keyword evidence="3" id="KW-1185">Reference proteome</keyword>
<reference evidence="3" key="1">
    <citation type="submission" date="2011-07" db="EMBL/GenBank/DDBJ databases">
        <title>The complete genome of Cyclobacterium marinum DSM 745.</title>
        <authorList>
            <person name="Lucas S."/>
            <person name="Han J."/>
            <person name="Lapidus A."/>
            <person name="Bruce D."/>
            <person name="Goodwin L."/>
            <person name="Pitluck S."/>
            <person name="Peters L."/>
            <person name="Kyrpides N."/>
            <person name="Mavromatis K."/>
            <person name="Ivanova N."/>
            <person name="Ovchinnikova G."/>
            <person name="Chertkov O."/>
            <person name="Detter J.C."/>
            <person name="Tapia R."/>
            <person name="Han C."/>
            <person name="Land M."/>
            <person name="Hauser L."/>
            <person name="Markowitz V."/>
            <person name="Cheng J.-F."/>
            <person name="Hugenholtz P."/>
            <person name="Woyke T."/>
            <person name="Wu D."/>
            <person name="Tindall B."/>
            <person name="Schuetze A."/>
            <person name="Brambilla E."/>
            <person name="Klenk H.-P."/>
            <person name="Eisen J.A."/>
        </authorList>
    </citation>
    <scope>NUCLEOTIDE SEQUENCE [LARGE SCALE GENOMIC DNA]</scope>
    <source>
        <strain evidence="3">ATCC 25205 / DSM 745 / LMG 13164 / NCIMB 1802</strain>
    </source>
</reference>
<feature type="domain" description="SGNH hydrolase-type esterase" evidence="1">
    <location>
        <begin position="53"/>
        <end position="231"/>
    </location>
</feature>
<protein>
    <submittedName>
        <fullName evidence="2">Lipolytic protein G-D-S-L family</fullName>
    </submittedName>
</protein>
<dbReference type="Pfam" id="PF13472">
    <property type="entry name" value="Lipase_GDSL_2"/>
    <property type="match status" value="1"/>
</dbReference>
<sequence length="249" mass="28421">MVNRLTIIIGKGKHLLPIACLLILSACNYNQKMLGNKINATNESPFKEINYLALGDSYTIGEGEATPNTYPWQITKIFSNEGIKFNTKVIAKTGWTSNELLQAMSQEKIAPNSYDIASILIGVNNQYRGQSTEQFHEELIELIETTQSFLKNRNNHIVLVSIPDWGITRFGQSGKKPQDQISKEINAFNKVISNEAEIRDMPFINITDHYRVWGGNAKNMVDDGLHPSRYIYKEWAFQLSEIFRELYQL</sequence>
<dbReference type="HOGENOM" id="CLU_091355_0_0_10"/>
<dbReference type="Gene3D" id="3.40.50.1110">
    <property type="entry name" value="SGNH hydrolase"/>
    <property type="match status" value="1"/>
</dbReference>
<dbReference type="STRING" id="880070.Cycma_0946"/>
<organism evidence="2 3">
    <name type="scientific">Cyclobacterium marinum (strain ATCC 25205 / DSM 745 / LMG 13164 / NCIMB 1802)</name>
    <name type="common">Flectobacillus marinus</name>
    <dbReference type="NCBI Taxonomy" id="880070"/>
    <lineage>
        <taxon>Bacteria</taxon>
        <taxon>Pseudomonadati</taxon>
        <taxon>Bacteroidota</taxon>
        <taxon>Cytophagia</taxon>
        <taxon>Cytophagales</taxon>
        <taxon>Cyclobacteriaceae</taxon>
        <taxon>Cyclobacterium</taxon>
    </lineage>
</organism>
<dbReference type="AlphaFoldDB" id="G0IUF5"/>
<dbReference type="KEGG" id="cmr:Cycma_0946"/>
<dbReference type="Proteomes" id="UP000001635">
    <property type="component" value="Chromosome"/>
</dbReference>
<dbReference type="InterPro" id="IPR013830">
    <property type="entry name" value="SGNH_hydro"/>
</dbReference>
<dbReference type="EMBL" id="CP002955">
    <property type="protein sequence ID" value="AEL24718.1"/>
    <property type="molecule type" value="Genomic_DNA"/>
</dbReference>
<dbReference type="SUPFAM" id="SSF52266">
    <property type="entry name" value="SGNH hydrolase"/>
    <property type="match status" value="1"/>
</dbReference>
<dbReference type="PROSITE" id="PS51257">
    <property type="entry name" value="PROKAR_LIPOPROTEIN"/>
    <property type="match status" value="1"/>
</dbReference>